<dbReference type="EMBL" id="JARBHB010000006">
    <property type="protein sequence ID" value="KAJ8881799.1"/>
    <property type="molecule type" value="Genomic_DNA"/>
</dbReference>
<evidence type="ECO:0000313" key="2">
    <source>
        <dbReference type="Proteomes" id="UP001159363"/>
    </source>
</evidence>
<organism evidence="1 2">
    <name type="scientific">Dryococelus australis</name>
    <dbReference type="NCBI Taxonomy" id="614101"/>
    <lineage>
        <taxon>Eukaryota</taxon>
        <taxon>Metazoa</taxon>
        <taxon>Ecdysozoa</taxon>
        <taxon>Arthropoda</taxon>
        <taxon>Hexapoda</taxon>
        <taxon>Insecta</taxon>
        <taxon>Pterygota</taxon>
        <taxon>Neoptera</taxon>
        <taxon>Polyneoptera</taxon>
        <taxon>Phasmatodea</taxon>
        <taxon>Verophasmatodea</taxon>
        <taxon>Anareolatae</taxon>
        <taxon>Phasmatidae</taxon>
        <taxon>Eurycanthinae</taxon>
        <taxon>Dryococelus</taxon>
    </lineage>
</organism>
<dbReference type="Proteomes" id="UP001159363">
    <property type="component" value="Chromosome 5"/>
</dbReference>
<accession>A0ABQ9HC24</accession>
<evidence type="ECO:0000313" key="1">
    <source>
        <dbReference type="EMBL" id="KAJ8881799.1"/>
    </source>
</evidence>
<keyword evidence="2" id="KW-1185">Reference proteome</keyword>
<proteinExistence type="predicted"/>
<gene>
    <name evidence="1" type="ORF">PR048_018285</name>
</gene>
<sequence>MPALACAAATRNALWRSDTKPPDFARARPSHRATWRPSTSCAQSIHSKDVVELRGLPRIMPDDAASCRVFLGISHFFHPFISAMLHTHLASPSLALKTSLLRAAQILFTHSLKYMAIFSSRILHITAQNTCPHIDIKSVLESLDMHGIMVFVCSDMAVSRLENTVPSEFTFICEQNAMWEQACQCSGVGTTCRS</sequence>
<comment type="caution">
    <text evidence="1">The sequence shown here is derived from an EMBL/GenBank/DDBJ whole genome shotgun (WGS) entry which is preliminary data.</text>
</comment>
<reference evidence="1 2" key="1">
    <citation type="submission" date="2023-02" db="EMBL/GenBank/DDBJ databases">
        <title>LHISI_Scaffold_Assembly.</title>
        <authorList>
            <person name="Stuart O.P."/>
            <person name="Cleave R."/>
            <person name="Magrath M.J.L."/>
            <person name="Mikheyev A.S."/>
        </authorList>
    </citation>
    <scope>NUCLEOTIDE SEQUENCE [LARGE SCALE GENOMIC DNA]</scope>
    <source>
        <strain evidence="1">Daus_M_001</strain>
        <tissue evidence="1">Leg muscle</tissue>
    </source>
</reference>
<name>A0ABQ9HC24_9NEOP</name>
<protein>
    <submittedName>
        <fullName evidence="1">Uncharacterized protein</fullName>
    </submittedName>
</protein>